<evidence type="ECO:0000256" key="7">
    <source>
        <dbReference type="PIRSR" id="PIRSR630616-2"/>
    </source>
</evidence>
<evidence type="ECO:0000256" key="2">
    <source>
        <dbReference type="ARBA" id="ARBA00022679"/>
    </source>
</evidence>
<keyword evidence="4" id="KW-0418">Kinase</keyword>
<dbReference type="GO" id="GO:0005524">
    <property type="term" value="F:ATP binding"/>
    <property type="evidence" value="ECO:0007669"/>
    <property type="project" value="UniProtKB-UniRule"/>
</dbReference>
<feature type="region of interest" description="Disordered" evidence="11">
    <location>
        <begin position="1214"/>
        <end position="1239"/>
    </location>
</feature>
<evidence type="ECO:0000256" key="4">
    <source>
        <dbReference type="ARBA" id="ARBA00022777"/>
    </source>
</evidence>
<reference evidence="13" key="1">
    <citation type="submission" date="2015-01" db="EMBL/GenBank/DDBJ databases">
        <title>The Genome Sequence of Cladophialophora bantiana CBS 173.52.</title>
        <authorList>
            <consortium name="The Broad Institute Genomics Platform"/>
            <person name="Cuomo C."/>
            <person name="de Hoog S."/>
            <person name="Gorbushina A."/>
            <person name="Stielow B."/>
            <person name="Teixiera M."/>
            <person name="Abouelleil A."/>
            <person name="Chapman S.B."/>
            <person name="Priest M."/>
            <person name="Young S.K."/>
            <person name="Wortman J."/>
            <person name="Nusbaum C."/>
            <person name="Birren B."/>
        </authorList>
    </citation>
    <scope>NUCLEOTIDE SEQUENCE [LARGE SCALE GENOMIC DNA]</scope>
    <source>
        <strain evidence="13">CBS 173.52</strain>
    </source>
</reference>
<feature type="region of interest" description="Disordered" evidence="11">
    <location>
        <begin position="346"/>
        <end position="371"/>
    </location>
</feature>
<proteinExistence type="predicted"/>
<feature type="binding site" evidence="7">
    <location>
        <position position="424"/>
    </location>
    <ligand>
        <name>ATP</name>
        <dbReference type="ChEBI" id="CHEBI:30616"/>
    </ligand>
</feature>
<feature type="binding site" evidence="7">
    <location>
        <position position="533"/>
    </location>
    <ligand>
        <name>ATP</name>
        <dbReference type="ChEBI" id="CHEBI:30616"/>
    </ligand>
</feature>
<feature type="compositionally biased region" description="Basic and acidic residues" evidence="11">
    <location>
        <begin position="1228"/>
        <end position="1239"/>
    </location>
</feature>
<feature type="binding site" evidence="7">
    <location>
        <begin position="519"/>
        <end position="520"/>
    </location>
    <ligand>
        <name>ATP</name>
        <dbReference type="ChEBI" id="CHEBI:30616"/>
    </ligand>
</feature>
<feature type="compositionally biased region" description="Low complexity" evidence="11">
    <location>
        <begin position="977"/>
        <end position="998"/>
    </location>
</feature>
<keyword evidence="3 7" id="KW-0547">Nucleotide-binding</keyword>
<sequence>MPKRTLFTNITPLPPQVSREVAIAMLHNHDEMIELNPLVIEHHPIKTPRDAPADEFLDCAWQELTDKIHYLPGGIVKGKVSYKACFHDTPYGLQTHIYAPMGLDIREKWSIGGSLPGEPPEPRELGVDVPRTGLYLREDGDMRCNMLLTSFVRKNLDNSHKVLVERILKKAERVEEQVQTLGGPMTPVPETPRFQSGSHMSNSQILNTPAIYQRPLSPQMLSPQQDLGWQTMALHPAFRPDDKRMSTYSLPPYQANAQQQRMSYYAPLKQPDPPKQFLAELPGSTYHTGHLAPPARDTPPLDHRMSMVSELSGSEGTLMGSPNLQAQSDQGSLVAENFQVRRLSAKDFSQDGDPSIASGASGHRSGSDRTSVISELPSSLYTENSQFASKELKTVGNYSLGKLIGKGSFGKVYLAKHNLTNGSKVVLKASKKDDPNLAREIHHHRQFIHPHIARLYEVIITESLVWLVLEYCPGDELYNYLCKNGPLPVETVQKIFTQLVGAVSYIHSKSCVHRDLKLENVLLDKNDNVKLCDFGFTREYEGKANYLQTFCGTVCYSAPEMLKGEKYAGEKVDVWSLGIILYALLKGELPFDEDDDAATKAKILKDDPVYPDTFPEAAKMLVSKLLSKRPLHRPTLSDILADPFLSDHAPHQQAILKLSQPAAFTTQLEKETLERMKSAGVDIDKVIENVLAQRCDALAGWWALLIEKETRKQARRERKRKEREAELKILRRLSGASSRLERIAPTLVEVDEEHSPGETEGRRSSSRGRTQRRSTPQILVGDLPQLPEGDVIKSPEAETPPPPPIDKDSVRSRSGSRPPIPPKERKRRSSTLQLVTTNPELLGPMNGVNKRRSGRFRNRQFLSQLTALKQWIVDSTKRARSPVNTRVVDKILNGHSSNDSKATLSKDSNQMNKITRNVADAANPNRSSNGSALTPATSNFKPLPSATNPAPRIDTARARPHRNSLSPSPVTPRSSYRRSSTGLRSRKSTSSSVSSIRSMPRHNASHSKASSQSSNSLDTIHSPTSRTVSLNGRSPHPSIKVLPVTPTANAFPSNIRLVRTPRGSDAGLQPRPLSGIGNDILNHPPGTPQGHGFGSNVMFARRKKSPFKGPMLNSAFFSASTLPAAFGSPAIVGAGRNREGSDGKLNLGLKDFMSGGGRRGSSSKRKNQIIEEEEEDEHAVIGEEDEEDVEEVDAFQAVHLNKGERLDSITIWSDAVPEGAAEDDDGDDYRRKEGVGIYS</sequence>
<name>A0A0D2F9F3_CLAB1</name>
<dbReference type="Gene3D" id="1.10.510.10">
    <property type="entry name" value="Transferase(Phosphotransferase) domain 1"/>
    <property type="match status" value="1"/>
</dbReference>
<feature type="binding site" evidence="9">
    <location>
        <position position="428"/>
    </location>
    <ligand>
        <name>ATP</name>
        <dbReference type="ChEBI" id="CHEBI:30616"/>
    </ligand>
</feature>
<dbReference type="PANTHER" id="PTHR24350">
    <property type="entry name" value="SERINE/THREONINE-PROTEIN KINASE IAL-RELATED"/>
    <property type="match status" value="1"/>
</dbReference>
<dbReference type="VEuPathDB" id="FungiDB:Z519_00384"/>
<dbReference type="InterPro" id="IPR000719">
    <property type="entry name" value="Prot_kinase_dom"/>
</dbReference>
<dbReference type="InterPro" id="IPR008271">
    <property type="entry name" value="Ser/Thr_kinase_AS"/>
</dbReference>
<dbReference type="EMBL" id="KN846980">
    <property type="protein sequence ID" value="KIW98721.1"/>
    <property type="molecule type" value="Genomic_DNA"/>
</dbReference>
<feature type="compositionally biased region" description="Polar residues" evidence="11">
    <location>
        <begin position="963"/>
        <end position="974"/>
    </location>
</feature>
<feature type="coiled-coil region" evidence="10">
    <location>
        <begin position="704"/>
        <end position="731"/>
    </location>
</feature>
<keyword evidence="2" id="KW-0808">Transferase</keyword>
<evidence type="ECO:0000256" key="8">
    <source>
        <dbReference type="PIRSR" id="PIRSR630616-3"/>
    </source>
</evidence>
<evidence type="ECO:0000256" key="3">
    <source>
        <dbReference type="ARBA" id="ARBA00022741"/>
    </source>
</evidence>
<evidence type="ECO:0000256" key="6">
    <source>
        <dbReference type="PIRSR" id="PIRSR630616-1"/>
    </source>
</evidence>
<feature type="compositionally biased region" description="Acidic residues" evidence="11">
    <location>
        <begin position="1170"/>
        <end position="1191"/>
    </location>
</feature>
<dbReference type="AlphaFoldDB" id="A0A0D2F9F3"/>
<feature type="region of interest" description="Disordered" evidence="11">
    <location>
        <begin position="1151"/>
        <end position="1191"/>
    </location>
</feature>
<dbReference type="GeneID" id="27693312"/>
<dbReference type="InterPro" id="IPR030616">
    <property type="entry name" value="Aur-like"/>
</dbReference>
<keyword evidence="5 7" id="KW-0067">ATP-binding</keyword>
<evidence type="ECO:0000256" key="11">
    <source>
        <dbReference type="SAM" id="MobiDB-lite"/>
    </source>
</evidence>
<dbReference type="SMART" id="SM00220">
    <property type="entry name" value="S_TKc"/>
    <property type="match status" value="1"/>
</dbReference>
<dbReference type="OrthoDB" id="942095at2759"/>
<feature type="compositionally biased region" description="Polar residues" evidence="11">
    <location>
        <begin position="894"/>
        <end position="915"/>
    </location>
</feature>
<dbReference type="RefSeq" id="XP_016625390.1">
    <property type="nucleotide sequence ID" value="XM_016758141.1"/>
</dbReference>
<evidence type="ECO:0000259" key="12">
    <source>
        <dbReference type="PROSITE" id="PS50011"/>
    </source>
</evidence>
<dbReference type="InterPro" id="IPR011009">
    <property type="entry name" value="Kinase-like_dom_sf"/>
</dbReference>
<dbReference type="InterPro" id="IPR055481">
    <property type="entry name" value="DUF7053"/>
</dbReference>
<dbReference type="InterPro" id="IPR017441">
    <property type="entry name" value="Protein_kinase_ATP_BS"/>
</dbReference>
<evidence type="ECO:0000313" key="14">
    <source>
        <dbReference type="Proteomes" id="UP000053789"/>
    </source>
</evidence>
<dbReference type="PROSITE" id="PS00107">
    <property type="entry name" value="PROTEIN_KINASE_ATP"/>
    <property type="match status" value="1"/>
</dbReference>
<feature type="region of interest" description="Disordered" evidence="11">
    <location>
        <begin position="890"/>
        <end position="1045"/>
    </location>
</feature>
<dbReference type="GO" id="GO:0004674">
    <property type="term" value="F:protein serine/threonine kinase activity"/>
    <property type="evidence" value="ECO:0007669"/>
    <property type="project" value="UniProtKB-KW"/>
</dbReference>
<gene>
    <name evidence="13" type="ORF">Z519_00384</name>
</gene>
<dbReference type="Pfam" id="PF23155">
    <property type="entry name" value="DUF7053"/>
    <property type="match status" value="1"/>
</dbReference>
<dbReference type="Proteomes" id="UP000053789">
    <property type="component" value="Unassembled WGS sequence"/>
</dbReference>
<dbReference type="Pfam" id="PF00069">
    <property type="entry name" value="Pkinase"/>
    <property type="match status" value="1"/>
</dbReference>
<evidence type="ECO:0000313" key="13">
    <source>
        <dbReference type="EMBL" id="KIW98721.1"/>
    </source>
</evidence>
<feature type="region of interest" description="Disordered" evidence="11">
    <location>
        <begin position="744"/>
        <end position="853"/>
    </location>
</feature>
<protein>
    <recommendedName>
        <fullName evidence="12">Protein kinase domain-containing protein</fullName>
    </recommendedName>
</protein>
<organism evidence="13 14">
    <name type="scientific">Cladophialophora bantiana (strain ATCC 10958 / CBS 173.52 / CDC B-1940 / NIH 8579)</name>
    <name type="common">Xylohypha bantiana</name>
    <dbReference type="NCBI Taxonomy" id="1442370"/>
    <lineage>
        <taxon>Eukaryota</taxon>
        <taxon>Fungi</taxon>
        <taxon>Dikarya</taxon>
        <taxon>Ascomycota</taxon>
        <taxon>Pezizomycotina</taxon>
        <taxon>Eurotiomycetes</taxon>
        <taxon>Chaetothyriomycetidae</taxon>
        <taxon>Chaetothyriales</taxon>
        <taxon>Herpotrichiellaceae</taxon>
        <taxon>Cladophialophora</taxon>
    </lineage>
</organism>
<evidence type="ECO:0000256" key="10">
    <source>
        <dbReference type="SAM" id="Coils"/>
    </source>
</evidence>
<feature type="domain" description="Protein kinase" evidence="12">
    <location>
        <begin position="398"/>
        <end position="645"/>
    </location>
</feature>
<feature type="active site" description="Proton acceptor" evidence="6">
    <location>
        <position position="515"/>
    </location>
</feature>
<feature type="cross-link" description="Glycyl lysine isopeptide (Lys-Gly) (interchain with G-Cter in SUMO2)" evidence="8">
    <location>
        <position position="517"/>
    </location>
</feature>
<keyword evidence="10" id="KW-0175">Coiled coil</keyword>
<dbReference type="PROSITE" id="PS50011">
    <property type="entry name" value="PROTEIN_KINASE_DOM"/>
    <property type="match status" value="1"/>
</dbReference>
<keyword evidence="1" id="KW-0723">Serine/threonine-protein kinase</keyword>
<dbReference type="CDD" id="cd14003">
    <property type="entry name" value="STKc_AMPK-like"/>
    <property type="match status" value="1"/>
</dbReference>
<evidence type="ECO:0000256" key="1">
    <source>
        <dbReference type="ARBA" id="ARBA00022527"/>
    </source>
</evidence>
<dbReference type="FunFam" id="1.10.510.10:FF:000434">
    <property type="entry name" value="Serine/threonine protein kinase"/>
    <property type="match status" value="1"/>
</dbReference>
<dbReference type="HOGENOM" id="CLU_007199_0_0_1"/>
<feature type="compositionally biased region" description="Basic and acidic residues" evidence="11">
    <location>
        <begin position="753"/>
        <end position="763"/>
    </location>
</feature>
<feature type="compositionally biased region" description="Low complexity" evidence="11">
    <location>
        <begin position="1006"/>
        <end position="1016"/>
    </location>
</feature>
<evidence type="ECO:0000256" key="9">
    <source>
        <dbReference type="PROSITE-ProRule" id="PRU10141"/>
    </source>
</evidence>
<feature type="compositionally biased region" description="Polar residues" evidence="11">
    <location>
        <begin position="1017"/>
        <end position="1032"/>
    </location>
</feature>
<evidence type="ECO:0000256" key="5">
    <source>
        <dbReference type="ARBA" id="ARBA00022840"/>
    </source>
</evidence>
<accession>A0A0D2F9F3</accession>
<dbReference type="PROSITE" id="PS00108">
    <property type="entry name" value="PROTEIN_KINASE_ST"/>
    <property type="match status" value="1"/>
</dbReference>
<feature type="region of interest" description="Disordered" evidence="11">
    <location>
        <begin position="267"/>
        <end position="301"/>
    </location>
</feature>
<keyword evidence="14" id="KW-1185">Reference proteome</keyword>
<dbReference type="SUPFAM" id="SSF56112">
    <property type="entry name" value="Protein kinase-like (PK-like)"/>
    <property type="match status" value="1"/>
</dbReference>
<feature type="compositionally biased region" description="Polar residues" evidence="11">
    <location>
        <begin position="924"/>
        <end position="948"/>
    </location>
</feature>